<name>A0ABV6VJB6_9ACTN</name>
<dbReference type="SUPFAM" id="SSF47413">
    <property type="entry name" value="lambda repressor-like DNA-binding domains"/>
    <property type="match status" value="1"/>
</dbReference>
<sequence length="153" mass="15817">MSNALQQLMRERLDRQGWSYGEAARRGGIPRSTVHHLATTERLVRMPQPATLEGLARALDLPLDAIRRAAAEACGIHLYAAGPAAGADGAAGGPGPGGGSDPEVDVLIASLQKLSVDDRRHVAALVESLLDRRGGPAADGGANGRGVTPETDN</sequence>
<evidence type="ECO:0000313" key="1">
    <source>
        <dbReference type="EMBL" id="MFC1413825.1"/>
    </source>
</evidence>
<dbReference type="InterPro" id="IPR001387">
    <property type="entry name" value="Cro/C1-type_HTH"/>
</dbReference>
<dbReference type="Proteomes" id="UP001592582">
    <property type="component" value="Unassembled WGS sequence"/>
</dbReference>
<accession>A0ABV6VJB6</accession>
<dbReference type="InterPro" id="IPR010982">
    <property type="entry name" value="Lambda_DNA-bd_dom_sf"/>
</dbReference>
<dbReference type="Pfam" id="PF01381">
    <property type="entry name" value="HTH_3"/>
    <property type="match status" value="1"/>
</dbReference>
<keyword evidence="2" id="KW-1185">Reference proteome</keyword>
<dbReference type="CDD" id="cd00093">
    <property type="entry name" value="HTH_XRE"/>
    <property type="match status" value="1"/>
</dbReference>
<dbReference type="SMART" id="SM00530">
    <property type="entry name" value="HTH_XRE"/>
    <property type="match status" value="1"/>
</dbReference>
<dbReference type="Gene3D" id="1.10.260.40">
    <property type="entry name" value="lambda repressor-like DNA-binding domains"/>
    <property type="match status" value="1"/>
</dbReference>
<comment type="caution">
    <text evidence="1">The sequence shown here is derived from an EMBL/GenBank/DDBJ whole genome shotgun (WGS) entry which is preliminary data.</text>
</comment>
<protein>
    <submittedName>
        <fullName evidence="1">Helix-turn-helix domain-containing protein</fullName>
    </submittedName>
</protein>
<dbReference type="PROSITE" id="PS50943">
    <property type="entry name" value="HTH_CROC1"/>
    <property type="match status" value="1"/>
</dbReference>
<organism evidence="1 2">
    <name type="scientific">Streptacidiphilus alkalitolerans</name>
    <dbReference type="NCBI Taxonomy" id="3342712"/>
    <lineage>
        <taxon>Bacteria</taxon>
        <taxon>Bacillati</taxon>
        <taxon>Actinomycetota</taxon>
        <taxon>Actinomycetes</taxon>
        <taxon>Kitasatosporales</taxon>
        <taxon>Streptomycetaceae</taxon>
        <taxon>Streptacidiphilus</taxon>
    </lineage>
</organism>
<dbReference type="EMBL" id="JBHEZX010000019">
    <property type="protein sequence ID" value="MFC1413825.1"/>
    <property type="molecule type" value="Genomic_DNA"/>
</dbReference>
<evidence type="ECO:0000313" key="2">
    <source>
        <dbReference type="Proteomes" id="UP001592582"/>
    </source>
</evidence>
<gene>
    <name evidence="1" type="ORF">ACEZDG_31650</name>
</gene>
<proteinExistence type="predicted"/>
<reference evidence="1 2" key="1">
    <citation type="submission" date="2024-09" db="EMBL/GenBank/DDBJ databases">
        <authorList>
            <person name="Lee S.D."/>
        </authorList>
    </citation>
    <scope>NUCLEOTIDE SEQUENCE [LARGE SCALE GENOMIC DNA]</scope>
    <source>
        <strain evidence="1 2">N1-1</strain>
    </source>
</reference>